<sequence length="38" mass="4651">MGACTLICCRHVLVMLLRMYWSTYSYWKLIKLRIRSLQ</sequence>
<evidence type="ECO:0000313" key="1">
    <source>
        <dbReference type="EMBL" id="JAD27531.1"/>
    </source>
</evidence>
<dbReference type="AlphaFoldDB" id="A0A0A8YLP4"/>
<reference evidence="1" key="2">
    <citation type="journal article" date="2015" name="Data Brief">
        <title>Shoot transcriptome of the giant reed, Arundo donax.</title>
        <authorList>
            <person name="Barrero R.A."/>
            <person name="Guerrero F.D."/>
            <person name="Moolhuijzen P."/>
            <person name="Goolsby J.A."/>
            <person name="Tidwell J."/>
            <person name="Bellgard S.E."/>
            <person name="Bellgard M.I."/>
        </authorList>
    </citation>
    <scope>NUCLEOTIDE SEQUENCE</scope>
    <source>
        <tissue evidence="1">Shoot tissue taken approximately 20 cm above the soil surface</tissue>
    </source>
</reference>
<protein>
    <submittedName>
        <fullName evidence="1">Uncharacterized protein</fullName>
    </submittedName>
</protein>
<proteinExistence type="predicted"/>
<dbReference type="EMBL" id="GBRH01270364">
    <property type="protein sequence ID" value="JAD27531.1"/>
    <property type="molecule type" value="Transcribed_RNA"/>
</dbReference>
<reference evidence="1" key="1">
    <citation type="submission" date="2014-09" db="EMBL/GenBank/DDBJ databases">
        <authorList>
            <person name="Magalhaes I.L.F."/>
            <person name="Oliveira U."/>
            <person name="Santos F.R."/>
            <person name="Vidigal T.H.D.A."/>
            <person name="Brescovit A.D."/>
            <person name="Santos A.J."/>
        </authorList>
    </citation>
    <scope>NUCLEOTIDE SEQUENCE</scope>
    <source>
        <tissue evidence="1">Shoot tissue taken approximately 20 cm above the soil surface</tissue>
    </source>
</reference>
<accession>A0A0A8YLP4</accession>
<name>A0A0A8YLP4_ARUDO</name>
<organism evidence="1">
    <name type="scientific">Arundo donax</name>
    <name type="common">Giant reed</name>
    <name type="synonym">Donax arundinaceus</name>
    <dbReference type="NCBI Taxonomy" id="35708"/>
    <lineage>
        <taxon>Eukaryota</taxon>
        <taxon>Viridiplantae</taxon>
        <taxon>Streptophyta</taxon>
        <taxon>Embryophyta</taxon>
        <taxon>Tracheophyta</taxon>
        <taxon>Spermatophyta</taxon>
        <taxon>Magnoliopsida</taxon>
        <taxon>Liliopsida</taxon>
        <taxon>Poales</taxon>
        <taxon>Poaceae</taxon>
        <taxon>PACMAD clade</taxon>
        <taxon>Arundinoideae</taxon>
        <taxon>Arundineae</taxon>
        <taxon>Arundo</taxon>
    </lineage>
</organism>